<evidence type="ECO:0000313" key="1">
    <source>
        <dbReference type="EMBL" id="KAI5667696.1"/>
    </source>
</evidence>
<organism evidence="1 2">
    <name type="scientific">Catharanthus roseus</name>
    <name type="common">Madagascar periwinkle</name>
    <name type="synonym">Vinca rosea</name>
    <dbReference type="NCBI Taxonomy" id="4058"/>
    <lineage>
        <taxon>Eukaryota</taxon>
        <taxon>Viridiplantae</taxon>
        <taxon>Streptophyta</taxon>
        <taxon>Embryophyta</taxon>
        <taxon>Tracheophyta</taxon>
        <taxon>Spermatophyta</taxon>
        <taxon>Magnoliopsida</taxon>
        <taxon>eudicotyledons</taxon>
        <taxon>Gunneridae</taxon>
        <taxon>Pentapetalae</taxon>
        <taxon>asterids</taxon>
        <taxon>lamiids</taxon>
        <taxon>Gentianales</taxon>
        <taxon>Apocynaceae</taxon>
        <taxon>Rauvolfioideae</taxon>
        <taxon>Vinceae</taxon>
        <taxon>Catharanthinae</taxon>
        <taxon>Catharanthus</taxon>
    </lineage>
</organism>
<sequence length="160" mass="18392">MKVSMECEGVAEEGGSKRGKFRVEGTEKAVIMRKEKVVEDAGAELVMGCEGEEVTWALVPLHMDVEPCIQECSYAVGGKRKRKGQRPFRFEMLWMHDEECKEKVIEAWPSNDYNGFDRVSNKFLLVAHNLKEWSKEKYGLLECKLIAFKKEIDARQEEGK</sequence>
<proteinExistence type="predicted"/>
<evidence type="ECO:0000313" key="2">
    <source>
        <dbReference type="Proteomes" id="UP001060085"/>
    </source>
</evidence>
<accession>A0ACC0B4W5</accession>
<reference evidence="2" key="1">
    <citation type="journal article" date="2023" name="Nat. Plants">
        <title>Single-cell RNA sequencing provides a high-resolution roadmap for understanding the multicellular compartmentation of specialized metabolism.</title>
        <authorList>
            <person name="Sun S."/>
            <person name="Shen X."/>
            <person name="Li Y."/>
            <person name="Li Y."/>
            <person name="Wang S."/>
            <person name="Li R."/>
            <person name="Zhang H."/>
            <person name="Shen G."/>
            <person name="Guo B."/>
            <person name="Wei J."/>
            <person name="Xu J."/>
            <person name="St-Pierre B."/>
            <person name="Chen S."/>
            <person name="Sun C."/>
        </authorList>
    </citation>
    <scope>NUCLEOTIDE SEQUENCE [LARGE SCALE GENOMIC DNA]</scope>
</reference>
<keyword evidence="2" id="KW-1185">Reference proteome</keyword>
<dbReference type="Proteomes" id="UP001060085">
    <property type="component" value="Linkage Group LG04"/>
</dbReference>
<dbReference type="EMBL" id="CM044704">
    <property type="protein sequence ID" value="KAI5667696.1"/>
    <property type="molecule type" value="Genomic_DNA"/>
</dbReference>
<protein>
    <submittedName>
        <fullName evidence="1">Uncharacterized protein</fullName>
    </submittedName>
</protein>
<name>A0ACC0B4W5_CATRO</name>
<gene>
    <name evidence="1" type="ORF">M9H77_17549</name>
</gene>
<comment type="caution">
    <text evidence="1">The sequence shown here is derived from an EMBL/GenBank/DDBJ whole genome shotgun (WGS) entry which is preliminary data.</text>
</comment>